<dbReference type="GO" id="GO:0004022">
    <property type="term" value="F:alcohol dehydrogenase (NAD+) activity"/>
    <property type="evidence" value="ECO:0007669"/>
    <property type="project" value="TreeGrafter"/>
</dbReference>
<dbReference type="InterPro" id="IPR039697">
    <property type="entry name" value="Alcohol_dehydrogenase_Fe"/>
</dbReference>
<dbReference type="SUPFAM" id="SSF56796">
    <property type="entry name" value="Dehydroquinate synthase-like"/>
    <property type="match status" value="1"/>
</dbReference>
<dbReference type="Gene3D" id="3.40.50.1970">
    <property type="match status" value="1"/>
</dbReference>
<evidence type="ECO:0000259" key="5">
    <source>
        <dbReference type="Pfam" id="PF25137"/>
    </source>
</evidence>
<dbReference type="InterPro" id="IPR018211">
    <property type="entry name" value="ADH_Fe_CS"/>
</dbReference>
<organism evidence="6">
    <name type="scientific">marine metagenome</name>
    <dbReference type="NCBI Taxonomy" id="408172"/>
    <lineage>
        <taxon>unclassified sequences</taxon>
        <taxon>metagenomes</taxon>
        <taxon>ecological metagenomes</taxon>
    </lineage>
</organism>
<dbReference type="FunFam" id="1.20.1090.10:FF:000001">
    <property type="entry name" value="Aldehyde-alcohol dehydrogenase"/>
    <property type="match status" value="1"/>
</dbReference>
<dbReference type="Pfam" id="PF00465">
    <property type="entry name" value="Fe-ADH"/>
    <property type="match status" value="1"/>
</dbReference>
<evidence type="ECO:0000256" key="2">
    <source>
        <dbReference type="ARBA" id="ARBA00023002"/>
    </source>
</evidence>
<keyword evidence="2" id="KW-0560">Oxidoreductase</keyword>
<comment type="similarity">
    <text evidence="1">Belongs to the iron-containing alcohol dehydrogenase family.</text>
</comment>
<dbReference type="PANTHER" id="PTHR11496:SF102">
    <property type="entry name" value="ALCOHOL DEHYDROGENASE 4"/>
    <property type="match status" value="1"/>
</dbReference>
<dbReference type="PANTHER" id="PTHR11496">
    <property type="entry name" value="ALCOHOL DEHYDROGENASE"/>
    <property type="match status" value="1"/>
</dbReference>
<accession>A0A382AQ55</accession>
<sequence>MDTFEIDSSEILQPQDWTFPVPIAYGPGRLKEISEFCNSLNICNPLIVTDKNSRELPFIEKIKKQLSDSGINHDLFSEFSPNPREDEIAKGCSKFQSGNHDAVIAIGGGSAMDGGKAVCLTVNNDIPLWDFEWEQPPPKIGNDNPFPKLICIPTTAGTGAETDSTAMITDLKKGMKLCICHPELKPSLALLDPELTLQLPINLTAWTGADAMIHSLEAYCVPGFNPMCDGAALESLSLISKSLVLAVEEPQNLAARGGMLVASCLGGIAFLKGLGLVHAISHMVGAEFDTHHGLTNSIVLPVVTRFNLPGMDEKVRRMSEAMQYEDHSVEGFISNIDKLLDRINIPRSLGEIGVPEDSAKSIAEKAMLDSAYATNPQSSSYEQVFEMVSTSIAKAR</sequence>
<reference evidence="6" key="1">
    <citation type="submission" date="2018-05" db="EMBL/GenBank/DDBJ databases">
        <authorList>
            <person name="Lanie J.A."/>
            <person name="Ng W.-L."/>
            <person name="Kazmierczak K.M."/>
            <person name="Andrzejewski T.M."/>
            <person name="Davidsen T.M."/>
            <person name="Wayne K.J."/>
            <person name="Tettelin H."/>
            <person name="Glass J.I."/>
            <person name="Rusch D."/>
            <person name="Podicherti R."/>
            <person name="Tsui H.-C.T."/>
            <person name="Winkler M.E."/>
        </authorList>
    </citation>
    <scope>NUCLEOTIDE SEQUENCE</scope>
</reference>
<keyword evidence="3" id="KW-0520">NAD</keyword>
<dbReference type="InterPro" id="IPR056798">
    <property type="entry name" value="ADH_Fe_C"/>
</dbReference>
<protein>
    <submittedName>
        <fullName evidence="6">Uncharacterized protein</fullName>
    </submittedName>
</protein>
<proteinExistence type="inferred from homology"/>
<name>A0A382AQ55_9ZZZZ</name>
<dbReference type="EMBL" id="UINC01026164">
    <property type="protein sequence ID" value="SVB03117.1"/>
    <property type="molecule type" value="Genomic_DNA"/>
</dbReference>
<evidence type="ECO:0000313" key="6">
    <source>
        <dbReference type="EMBL" id="SVB03117.1"/>
    </source>
</evidence>
<dbReference type="InterPro" id="IPR001670">
    <property type="entry name" value="ADH_Fe/GldA"/>
</dbReference>
<evidence type="ECO:0000256" key="1">
    <source>
        <dbReference type="ARBA" id="ARBA00007358"/>
    </source>
</evidence>
<dbReference type="PROSITE" id="PS00913">
    <property type="entry name" value="ADH_IRON_1"/>
    <property type="match status" value="1"/>
</dbReference>
<evidence type="ECO:0000256" key="3">
    <source>
        <dbReference type="ARBA" id="ARBA00023027"/>
    </source>
</evidence>
<dbReference type="CDD" id="cd14861">
    <property type="entry name" value="Fe-ADH-like"/>
    <property type="match status" value="1"/>
</dbReference>
<feature type="domain" description="Alcohol dehydrogenase iron-type/glycerol dehydrogenase GldA" evidence="4">
    <location>
        <begin position="22"/>
        <end position="193"/>
    </location>
</feature>
<feature type="domain" description="Fe-containing alcohol dehydrogenase-like C-terminal" evidence="5">
    <location>
        <begin position="204"/>
        <end position="390"/>
    </location>
</feature>
<dbReference type="Gene3D" id="1.20.1090.10">
    <property type="entry name" value="Dehydroquinate synthase-like - alpha domain"/>
    <property type="match status" value="1"/>
</dbReference>
<dbReference type="GO" id="GO:0046872">
    <property type="term" value="F:metal ion binding"/>
    <property type="evidence" value="ECO:0007669"/>
    <property type="project" value="InterPro"/>
</dbReference>
<dbReference type="FunFam" id="3.40.50.1970:FF:000003">
    <property type="entry name" value="Alcohol dehydrogenase, iron-containing"/>
    <property type="match status" value="1"/>
</dbReference>
<dbReference type="PROSITE" id="PS00060">
    <property type="entry name" value="ADH_IRON_2"/>
    <property type="match status" value="1"/>
</dbReference>
<dbReference type="AlphaFoldDB" id="A0A382AQ55"/>
<dbReference type="Pfam" id="PF25137">
    <property type="entry name" value="ADH_Fe_C"/>
    <property type="match status" value="1"/>
</dbReference>
<evidence type="ECO:0000259" key="4">
    <source>
        <dbReference type="Pfam" id="PF00465"/>
    </source>
</evidence>
<gene>
    <name evidence="6" type="ORF">METZ01_LOCUS155971</name>
</gene>